<name>A0AA88AS76_FICCA</name>
<evidence type="ECO:0000256" key="1">
    <source>
        <dbReference type="SAM" id="MobiDB-lite"/>
    </source>
</evidence>
<feature type="compositionally biased region" description="Basic and acidic residues" evidence="1">
    <location>
        <begin position="428"/>
        <end position="442"/>
    </location>
</feature>
<dbReference type="EMBL" id="BTGU01000039">
    <property type="protein sequence ID" value="GMN51928.1"/>
    <property type="molecule type" value="Genomic_DNA"/>
</dbReference>
<dbReference type="PANTHER" id="PTHR31476">
    <property type="entry name" value="PROTEIN WHAT'S THIS FACTOR 1 HOMOLOG, CHLOROPLASTIC"/>
    <property type="match status" value="1"/>
</dbReference>
<organism evidence="3 4">
    <name type="scientific">Ficus carica</name>
    <name type="common">Common fig</name>
    <dbReference type="NCBI Taxonomy" id="3494"/>
    <lineage>
        <taxon>Eukaryota</taxon>
        <taxon>Viridiplantae</taxon>
        <taxon>Streptophyta</taxon>
        <taxon>Embryophyta</taxon>
        <taxon>Tracheophyta</taxon>
        <taxon>Spermatophyta</taxon>
        <taxon>Magnoliopsida</taxon>
        <taxon>eudicotyledons</taxon>
        <taxon>Gunneridae</taxon>
        <taxon>Pentapetalae</taxon>
        <taxon>rosids</taxon>
        <taxon>fabids</taxon>
        <taxon>Rosales</taxon>
        <taxon>Moraceae</taxon>
        <taxon>Ficeae</taxon>
        <taxon>Ficus</taxon>
    </lineage>
</organism>
<dbReference type="InterPro" id="IPR021099">
    <property type="entry name" value="PORR_domain"/>
</dbReference>
<feature type="non-terminal residue" evidence="3">
    <location>
        <position position="479"/>
    </location>
</feature>
<dbReference type="AlphaFoldDB" id="A0AA88AS76"/>
<evidence type="ECO:0000313" key="3">
    <source>
        <dbReference type="EMBL" id="GMN51928.1"/>
    </source>
</evidence>
<dbReference type="GO" id="GO:0003723">
    <property type="term" value="F:RNA binding"/>
    <property type="evidence" value="ECO:0007669"/>
    <property type="project" value="InterPro"/>
</dbReference>
<dbReference type="PANTHER" id="PTHR31476:SF16">
    <property type="entry name" value="F14O23.23 PROTEIN"/>
    <property type="match status" value="1"/>
</dbReference>
<protein>
    <recommendedName>
        <fullName evidence="2">PORR domain-containing protein</fullName>
    </recommendedName>
</protein>
<feature type="domain" description="PORR" evidence="2">
    <location>
        <begin position="34"/>
        <end position="357"/>
    </location>
</feature>
<evidence type="ECO:0000259" key="2">
    <source>
        <dbReference type="Pfam" id="PF11955"/>
    </source>
</evidence>
<dbReference type="InterPro" id="IPR045040">
    <property type="entry name" value="PORR_fam"/>
</dbReference>
<dbReference type="Pfam" id="PF11955">
    <property type="entry name" value="PORR"/>
    <property type="match status" value="1"/>
</dbReference>
<comment type="caution">
    <text evidence="3">The sequence shown here is derived from an EMBL/GenBank/DDBJ whole genome shotgun (WGS) entry which is preliminary data.</text>
</comment>
<keyword evidence="4" id="KW-1185">Reference proteome</keyword>
<feature type="compositionally biased region" description="Basic and acidic residues" evidence="1">
    <location>
        <begin position="469"/>
        <end position="479"/>
    </location>
</feature>
<feature type="region of interest" description="Disordered" evidence="1">
    <location>
        <begin position="361"/>
        <end position="479"/>
    </location>
</feature>
<dbReference type="Proteomes" id="UP001187192">
    <property type="component" value="Unassembled WGS sequence"/>
</dbReference>
<gene>
    <name evidence="3" type="ORF">TIFTF001_021089</name>
</gene>
<feature type="compositionally biased region" description="Basic and acidic residues" evidence="1">
    <location>
        <begin position="382"/>
        <end position="398"/>
    </location>
</feature>
<accession>A0AA88AS76</accession>
<evidence type="ECO:0000313" key="4">
    <source>
        <dbReference type="Proteomes" id="UP001187192"/>
    </source>
</evidence>
<reference evidence="3" key="1">
    <citation type="submission" date="2023-07" db="EMBL/GenBank/DDBJ databases">
        <title>draft genome sequence of fig (Ficus carica).</title>
        <authorList>
            <person name="Takahashi T."/>
            <person name="Nishimura K."/>
        </authorList>
    </citation>
    <scope>NUCLEOTIDE SEQUENCE</scope>
</reference>
<proteinExistence type="predicted"/>
<sequence length="479" mass="54842">MSPLYFLLRSLPTPRRPPSVLHRRTFFDAAVKCVRDRGLDHAVEREKNLLPLLNTKNLIKSEPSKSLPISIIADNRASLNIPTRPIDFIRKYPSVFREFLPGGVGFQPHIKLTDEALDLDSEEQLMYQSDSYKKDVADRLLKLLMVCRANKLPLSVVENLKWDLGLPQDYERSVIPEFPDYFRIAAANGPAETRVLELVCWIGEMGTSVMEKKEKKGMPLAFPMHFSRGFEMDKKFKKWVDDWQKLPYVSPYENADYLSPKSDESDKWTVAVLHELLHILVPKKTEKENVLYLGEHLGLRSRFKRALLSHPGIFYLSSKIGTYTVVLKEGYKRGLLIENHPFMSMRSKYIHLMNTVKEDSKPISVLGGSGDTQKTKQTASESKGEREEKEEENKRELYDSSDAEVNETGTRQGVAKDTVAASRRLRPRKTDKDAKGRGRNLERGWSAGERPGLTPRERVWSRTPGQERSVGERPGRTSR</sequence>